<dbReference type="CDD" id="cd00167">
    <property type="entry name" value="SANT"/>
    <property type="match status" value="1"/>
</dbReference>
<protein>
    <submittedName>
        <fullName evidence="4">Mis18-binding protein 1</fullName>
    </submittedName>
</protein>
<feature type="domain" description="Myb-like" evidence="2">
    <location>
        <begin position="808"/>
        <end position="858"/>
    </location>
</feature>
<dbReference type="GeneID" id="103120692"/>
<keyword evidence="3" id="KW-1185">Reference proteome</keyword>
<dbReference type="InterPro" id="IPR039110">
    <property type="entry name" value="KNL2-like"/>
</dbReference>
<dbReference type="Pfam" id="PF09133">
    <property type="entry name" value="SANTA"/>
    <property type="match status" value="1"/>
</dbReference>
<dbReference type="PANTHER" id="PTHR16124">
    <property type="entry name" value="MIS18-BINDING PROTEIN 1"/>
    <property type="match status" value="1"/>
</dbReference>
<dbReference type="PROSITE" id="PS50090">
    <property type="entry name" value="MYB_LIKE"/>
    <property type="match status" value="1"/>
</dbReference>
<dbReference type="RefSeq" id="XP_060031567.1">
    <property type="nucleotide sequence ID" value="XM_060175584.1"/>
</dbReference>
<dbReference type="InterPro" id="IPR009057">
    <property type="entry name" value="Homeodomain-like_sf"/>
</dbReference>
<dbReference type="SUPFAM" id="SSF46689">
    <property type="entry name" value="Homeodomain-like"/>
    <property type="match status" value="1"/>
</dbReference>
<organism evidence="3 4">
    <name type="scientific">Erinaceus europaeus</name>
    <name type="common">Western European hedgehog</name>
    <dbReference type="NCBI Taxonomy" id="9365"/>
    <lineage>
        <taxon>Eukaryota</taxon>
        <taxon>Metazoa</taxon>
        <taxon>Chordata</taxon>
        <taxon>Craniata</taxon>
        <taxon>Vertebrata</taxon>
        <taxon>Euteleostomi</taxon>
        <taxon>Mammalia</taxon>
        <taxon>Eutheria</taxon>
        <taxon>Laurasiatheria</taxon>
        <taxon>Eulipotyphla</taxon>
        <taxon>Erinaceidae</taxon>
        <taxon>Erinaceinae</taxon>
        <taxon>Erinaceus</taxon>
    </lineage>
</organism>
<evidence type="ECO:0000313" key="4">
    <source>
        <dbReference type="RefSeq" id="XP_060031567.1"/>
    </source>
</evidence>
<dbReference type="InterPro" id="IPR015216">
    <property type="entry name" value="SANTA"/>
</dbReference>
<feature type="compositionally biased region" description="Basic residues" evidence="1">
    <location>
        <begin position="418"/>
        <end position="432"/>
    </location>
</feature>
<feature type="region of interest" description="Disordered" evidence="1">
    <location>
        <begin position="1"/>
        <end position="21"/>
    </location>
</feature>
<reference evidence="4" key="1">
    <citation type="submission" date="2025-08" db="UniProtKB">
        <authorList>
            <consortium name="RefSeq"/>
        </authorList>
    </citation>
    <scope>IDENTIFICATION</scope>
</reference>
<dbReference type="PANTHER" id="PTHR16124:SF3">
    <property type="entry name" value="MIS18-BINDING PROTEIN 1"/>
    <property type="match status" value="1"/>
</dbReference>
<proteinExistence type="predicted"/>
<dbReference type="SMART" id="SM00717">
    <property type="entry name" value="SANT"/>
    <property type="match status" value="1"/>
</dbReference>
<feature type="compositionally biased region" description="Polar residues" evidence="1">
    <location>
        <begin position="130"/>
        <end position="151"/>
    </location>
</feature>
<feature type="region of interest" description="Disordered" evidence="1">
    <location>
        <begin position="708"/>
        <end position="756"/>
    </location>
</feature>
<dbReference type="Gene3D" id="1.10.10.60">
    <property type="entry name" value="Homeodomain-like"/>
    <property type="match status" value="1"/>
</dbReference>
<accession>A0ABM3W560</accession>
<evidence type="ECO:0000313" key="3">
    <source>
        <dbReference type="Proteomes" id="UP001652624"/>
    </source>
</evidence>
<feature type="compositionally biased region" description="Basic and acidic residues" evidence="1">
    <location>
        <begin position="731"/>
        <end position="740"/>
    </location>
</feature>
<feature type="region of interest" description="Disordered" evidence="1">
    <location>
        <begin position="418"/>
        <end position="554"/>
    </location>
</feature>
<dbReference type="Proteomes" id="UP001652624">
    <property type="component" value="Chromosome 16"/>
</dbReference>
<feature type="region of interest" description="Disordered" evidence="1">
    <location>
        <begin position="130"/>
        <end position="153"/>
    </location>
</feature>
<name>A0ABM3W560_ERIEU</name>
<evidence type="ECO:0000259" key="2">
    <source>
        <dbReference type="PROSITE" id="PS50090"/>
    </source>
</evidence>
<feature type="compositionally biased region" description="Polar residues" evidence="1">
    <location>
        <begin position="746"/>
        <end position="756"/>
    </location>
</feature>
<evidence type="ECO:0000256" key="1">
    <source>
        <dbReference type="SAM" id="MobiDB-lite"/>
    </source>
</evidence>
<feature type="region of interest" description="Disordered" evidence="1">
    <location>
        <begin position="857"/>
        <end position="890"/>
    </location>
</feature>
<sequence>MTTVPLKHGESLLSAQTSSPSRNMPVHAVLFDSIPAGTLTPIKELAKYRSSSVRSSDHKENTLLKKTFLHSKNVYQSTMLIEAATSTSSLNISAIIPAKDRLNDKANYESPGKVFQRMKEKVLRGRQEQLSRSSDLLTASENEAQQVTGYQQEKKTPLRDVTYELSHLNQEQENVSNRVLTRAQTAQRVLHSRENVAATSAFKKDTFVLNDAGSACEKPEGATVDIFNTNDGTFTHADQLLVSDSKLTTEEISEQKVKKENGKTVLVETDLSGSVNDTCKIVLATPRHITIPTRSKTSASNLQSVFQTTTSGVEKNKVVQIKEWIIKVINHSTAICVEGKLIDIANIYWHSNAIIERIEHRKLRTSSGNIYILRGMIDKTSMIEEGYPHHLIRKFMFGFPEKWREYIDTFLEQLRSCKKKGRNARQKKKTGKSLKSDAGENQAGSLQRDRAPCSTACGHLEPRDSEGSRFPGAADTDSSYSDQQQKPIGRLSDGRMHNHIPNGRDCGPSQQELVTNCKENKLSSKRLGNQKRRADERRAESQKQENTKELDVPTDILTSKEQCFSDEESKCMSVRQREAYVLVTPLRSKMMIEQKCMKHNVAFGMKAGIEFAKHQREREPAFSDVTSLISNSTKTLENTSAWIQGPKKESEEDHCERDILTVEQKRKIPSSRKRRVITPHVKANTRASELRETNTQVAVSLYKQLSSSDFSSDESETEKNIRNKSGVKKVSTREAREMAPLRKGAASSTQRIQVVSESETDGSELEFCIKPKTRHSAKGAAQKPGARNKFRVIEAAESEISRRSLQRRPGPGPEEWSEQELQKLHCAFTSLPKHRPGFWSDVAIAVGSRSAEECQRKFTEDSRGNGAQKHVTKKKPVAAKDQNGKADDAAKPAVQITAKVGTLKRKQQMRDFLEQLPRDDRDDFFSTTPLQNQRLLLPDLLDFQEDDSLPDMDRNAASPPSVIFPLAKTPRCRHVSPGMLASVNRNDCDKYVFRMQKDHKNKGGIVWGNVKKKTVEEDFSTPPSRRAPFNKELREYSGTGKLFTNAMEALDEEEKDYYFSNSDSS</sequence>
<feature type="compositionally biased region" description="Basic and acidic residues" evidence="1">
    <location>
        <begin position="532"/>
        <end position="551"/>
    </location>
</feature>
<feature type="compositionally biased region" description="Polar residues" evidence="1">
    <location>
        <begin position="476"/>
        <end position="486"/>
    </location>
</feature>
<dbReference type="InterPro" id="IPR001005">
    <property type="entry name" value="SANT/Myb"/>
</dbReference>
<gene>
    <name evidence="4" type="primary">MIS18BP1</name>
</gene>